<reference evidence="1" key="2">
    <citation type="submission" date="2023-04" db="EMBL/GenBank/DDBJ databases">
        <authorList>
            <person name="Bruccoleri R.E."/>
            <person name="Oakeley E.J."/>
            <person name="Faust A.-M."/>
            <person name="Dessus-Babus S."/>
            <person name="Altorfer M."/>
            <person name="Burckhardt D."/>
            <person name="Oertli M."/>
            <person name="Naumann U."/>
            <person name="Petersen F."/>
            <person name="Wong J."/>
        </authorList>
    </citation>
    <scope>NUCLEOTIDE SEQUENCE</scope>
    <source>
        <strain evidence="1">GSM-AAB239-AS_SAM_17_03QT</strain>
        <tissue evidence="1">Leaf</tissue>
    </source>
</reference>
<dbReference type="AlphaFoldDB" id="A0AAX6G1Y3"/>
<evidence type="ECO:0000313" key="1">
    <source>
        <dbReference type="EMBL" id="KAJ6822744.1"/>
    </source>
</evidence>
<sequence>MPTLAWSGFAGDQRRWQRPGHWKEVDTTTLQVGGSGGCEIDDGVGSVRAMGLRLLRMYYWMQWTRTHCPDTIISVGGGHGHFGTGFVISYWCCCGDVDGVIVDDGGCDCIGSWTRSSHGFKLWIVVTDNGGHRNLVYAWRSRHRQGGRAVIATSP</sequence>
<protein>
    <submittedName>
        <fullName evidence="1">Pollen-specific leucine-rich repeat extensin-like protein 3</fullName>
    </submittedName>
</protein>
<dbReference type="EMBL" id="JANAVB010023996">
    <property type="protein sequence ID" value="KAJ6822744.1"/>
    <property type="molecule type" value="Genomic_DNA"/>
</dbReference>
<name>A0AAX6G1Y3_IRIPA</name>
<evidence type="ECO:0000313" key="2">
    <source>
        <dbReference type="Proteomes" id="UP001140949"/>
    </source>
</evidence>
<keyword evidence="2" id="KW-1185">Reference proteome</keyword>
<comment type="caution">
    <text evidence="1">The sequence shown here is derived from an EMBL/GenBank/DDBJ whole genome shotgun (WGS) entry which is preliminary data.</text>
</comment>
<accession>A0AAX6G1Y3</accession>
<reference evidence="1" key="1">
    <citation type="journal article" date="2023" name="GigaByte">
        <title>Genome assembly of the bearded iris, Iris pallida Lam.</title>
        <authorList>
            <person name="Bruccoleri R.E."/>
            <person name="Oakeley E.J."/>
            <person name="Faust A.M.E."/>
            <person name="Altorfer M."/>
            <person name="Dessus-Babus S."/>
            <person name="Burckhardt D."/>
            <person name="Oertli M."/>
            <person name="Naumann U."/>
            <person name="Petersen F."/>
            <person name="Wong J."/>
        </authorList>
    </citation>
    <scope>NUCLEOTIDE SEQUENCE</scope>
    <source>
        <strain evidence="1">GSM-AAB239-AS_SAM_17_03QT</strain>
    </source>
</reference>
<proteinExistence type="predicted"/>
<dbReference type="Proteomes" id="UP001140949">
    <property type="component" value="Unassembled WGS sequence"/>
</dbReference>
<organism evidence="1 2">
    <name type="scientific">Iris pallida</name>
    <name type="common">Sweet iris</name>
    <dbReference type="NCBI Taxonomy" id="29817"/>
    <lineage>
        <taxon>Eukaryota</taxon>
        <taxon>Viridiplantae</taxon>
        <taxon>Streptophyta</taxon>
        <taxon>Embryophyta</taxon>
        <taxon>Tracheophyta</taxon>
        <taxon>Spermatophyta</taxon>
        <taxon>Magnoliopsida</taxon>
        <taxon>Liliopsida</taxon>
        <taxon>Asparagales</taxon>
        <taxon>Iridaceae</taxon>
        <taxon>Iridoideae</taxon>
        <taxon>Irideae</taxon>
        <taxon>Iris</taxon>
    </lineage>
</organism>
<gene>
    <name evidence="1" type="ORF">M6B38_387785</name>
</gene>